<sequence>MKVNEIFLSVQGEGLSSGFPTIFVRFTGCNLRCSYCDTTYSYNDGVEMPPEDILKEIKKLHYKRVCLTGGEPLLQEDIEKLLKMLYDYTVTIETNGSVRLDSLDLSNRKYSFVMDMKTPSSGCSGEMVLENFKLLESRDEIKFVIGDREDYEWSKNIILNHYKKGTITFSPVYNRIDYAKMVKWILDDRLDVRFQLQLHKFIWGPDVTGV</sequence>
<keyword evidence="2 8" id="KW-0949">S-adenosyl-L-methionine</keyword>
<dbReference type="InterPro" id="IPR007197">
    <property type="entry name" value="rSAM"/>
</dbReference>
<dbReference type="AlphaFoldDB" id="A0A2K9E3H8"/>
<keyword evidence="5 8" id="KW-0408">Iron</keyword>
<dbReference type="EMBL" id="CP025197">
    <property type="protein sequence ID" value="AUG58287.1"/>
    <property type="molecule type" value="Genomic_DNA"/>
</dbReference>
<proteinExistence type="inferred from homology"/>
<dbReference type="GO" id="GO:0000287">
    <property type="term" value="F:magnesium ion binding"/>
    <property type="evidence" value="ECO:0007669"/>
    <property type="project" value="UniProtKB-UniRule"/>
</dbReference>
<evidence type="ECO:0000256" key="2">
    <source>
        <dbReference type="ARBA" id="ARBA00022691"/>
    </source>
</evidence>
<keyword evidence="8" id="KW-0671">Queuosine biosynthesis</keyword>
<keyword evidence="7 8" id="KW-0456">Lyase</keyword>
<dbReference type="RefSeq" id="WP_101302630.1">
    <property type="nucleotide sequence ID" value="NZ_CP025197.1"/>
</dbReference>
<feature type="binding site" evidence="8">
    <location>
        <position position="33"/>
    </location>
    <ligand>
        <name>[4Fe-4S] cluster</name>
        <dbReference type="ChEBI" id="CHEBI:49883"/>
        <note>4Fe-4S-S-AdoMet</note>
    </ligand>
</feature>
<keyword evidence="11" id="KW-1185">Reference proteome</keyword>
<comment type="function">
    <text evidence="8">Catalyzes the complex heterocyclic radical-mediated conversion of 6-carboxy-5,6,7,8-tetrahydropterin (CPH4) to 7-carboxy-7-deazaguanine (CDG), a step common to the biosynthetic pathways of all 7-deazapurine-containing compounds.</text>
</comment>
<feature type="binding site" evidence="8">
    <location>
        <begin position="10"/>
        <end position="12"/>
    </location>
    <ligand>
        <name>substrate</name>
    </ligand>
</feature>
<evidence type="ECO:0000313" key="11">
    <source>
        <dbReference type="Proteomes" id="UP000233534"/>
    </source>
</evidence>
<dbReference type="KEGG" id="hsc:HVS_12025"/>
<comment type="cofactor">
    <cofactor evidence="8">
        <name>[4Fe-4S] cluster</name>
        <dbReference type="ChEBI" id="CHEBI:49883"/>
    </cofactor>
    <text evidence="8">Binds 1 [4Fe-4S] cluster. The cluster is coordinated with 3 cysteines and an exchangeable S-adenosyl-L-methionine.</text>
</comment>
<dbReference type="GO" id="GO:0016840">
    <property type="term" value="F:carbon-nitrogen lyase activity"/>
    <property type="evidence" value="ECO:0007669"/>
    <property type="project" value="UniProtKB-UniRule"/>
</dbReference>
<evidence type="ECO:0000313" key="10">
    <source>
        <dbReference type="EMBL" id="AUG58287.1"/>
    </source>
</evidence>
<dbReference type="GO" id="GO:0008616">
    <property type="term" value="P:tRNA queuosine(34) biosynthetic process"/>
    <property type="evidence" value="ECO:0007669"/>
    <property type="project" value="UniProtKB-UniRule"/>
</dbReference>
<dbReference type="Gene3D" id="3.20.20.70">
    <property type="entry name" value="Aldolase class I"/>
    <property type="match status" value="1"/>
</dbReference>
<evidence type="ECO:0000256" key="6">
    <source>
        <dbReference type="ARBA" id="ARBA00023014"/>
    </source>
</evidence>
<dbReference type="PANTHER" id="PTHR42836">
    <property type="entry name" value="7-CARBOXY-7-DEAZAGUANINE SYNTHASE"/>
    <property type="match status" value="1"/>
</dbReference>
<dbReference type="InterPro" id="IPR013785">
    <property type="entry name" value="Aldolase_TIM"/>
</dbReference>
<dbReference type="SFLD" id="SFLDS00029">
    <property type="entry name" value="Radical_SAM"/>
    <property type="match status" value="1"/>
</dbReference>
<keyword evidence="4 8" id="KW-0460">Magnesium</keyword>
<dbReference type="UniPathway" id="UPA00391"/>
<accession>A0A2K9E3H8</accession>
<feature type="domain" description="Radical SAM core" evidence="9">
    <location>
        <begin position="16"/>
        <end position="205"/>
    </location>
</feature>
<feature type="binding site" evidence="8">
    <location>
        <position position="36"/>
    </location>
    <ligand>
        <name>[4Fe-4S] cluster</name>
        <dbReference type="ChEBI" id="CHEBI:49883"/>
        <note>4Fe-4S-S-AdoMet</note>
    </ligand>
</feature>
<dbReference type="SUPFAM" id="SSF102114">
    <property type="entry name" value="Radical SAM enzymes"/>
    <property type="match status" value="1"/>
</dbReference>
<evidence type="ECO:0000256" key="1">
    <source>
        <dbReference type="ARBA" id="ARBA00022485"/>
    </source>
</evidence>
<feature type="binding site" evidence="8">
    <location>
        <position position="68"/>
    </location>
    <ligand>
        <name>substrate</name>
    </ligand>
</feature>
<dbReference type="PROSITE" id="PS51918">
    <property type="entry name" value="RADICAL_SAM"/>
    <property type="match status" value="1"/>
</dbReference>
<dbReference type="GO" id="GO:0051539">
    <property type="term" value="F:4 iron, 4 sulfur cluster binding"/>
    <property type="evidence" value="ECO:0007669"/>
    <property type="project" value="UniProtKB-UniRule"/>
</dbReference>
<feature type="binding site" evidence="8">
    <location>
        <position position="70"/>
    </location>
    <ligand>
        <name>S-adenosyl-L-methionine</name>
        <dbReference type="ChEBI" id="CHEBI:59789"/>
    </ligand>
</feature>
<evidence type="ECO:0000259" key="9">
    <source>
        <dbReference type="PROSITE" id="PS51918"/>
    </source>
</evidence>
<comment type="pathway">
    <text evidence="8">Purine metabolism; 7-cyano-7-deazaguanine biosynthesis.</text>
</comment>
<name>A0A2K9E3H8_9FIRM</name>
<keyword evidence="1 8" id="KW-0004">4Fe-4S</keyword>
<organism evidence="10 11">
    <name type="scientific">Acetivibrio saccincola</name>
    <dbReference type="NCBI Taxonomy" id="1677857"/>
    <lineage>
        <taxon>Bacteria</taxon>
        <taxon>Bacillati</taxon>
        <taxon>Bacillota</taxon>
        <taxon>Clostridia</taxon>
        <taxon>Eubacteriales</taxon>
        <taxon>Oscillospiraceae</taxon>
        <taxon>Acetivibrio</taxon>
    </lineage>
</organism>
<evidence type="ECO:0000256" key="7">
    <source>
        <dbReference type="ARBA" id="ARBA00023239"/>
    </source>
</evidence>
<dbReference type="Proteomes" id="UP000233534">
    <property type="component" value="Chromosome"/>
</dbReference>
<comment type="subunit">
    <text evidence="8">Homodimer.</text>
</comment>
<evidence type="ECO:0000256" key="3">
    <source>
        <dbReference type="ARBA" id="ARBA00022723"/>
    </source>
</evidence>
<reference evidence="10 11" key="1">
    <citation type="submission" date="2017-12" db="EMBL/GenBank/DDBJ databases">
        <title>Complete genome sequence of Herbivorax saccincola GGR1, a novel Cellulosome-producing hydrolytic bacterium in a thermophilic biogas plant, established by Illumina and Nanopore MinION sequencing.</title>
        <authorList>
            <person name="Pechtl A."/>
            <person name="Ruckert C."/>
            <person name="Koeck D.E."/>
            <person name="Maus I."/>
            <person name="Winkler A."/>
            <person name="Kalinowski J."/>
            <person name="Puhler A."/>
            <person name="Schwarz W.W."/>
            <person name="Zverlov V.V."/>
            <person name="Schluter A."/>
            <person name="Liebl W."/>
        </authorList>
    </citation>
    <scope>NUCLEOTIDE SEQUENCE [LARGE SCALE GENOMIC DNA]</scope>
    <source>
        <strain evidence="11">SR1</strain>
    </source>
</reference>
<dbReference type="CDD" id="cd01335">
    <property type="entry name" value="Radical_SAM"/>
    <property type="match status" value="1"/>
</dbReference>
<protein>
    <recommendedName>
        <fullName evidence="8">7-carboxy-7-deazaguanine synthase</fullName>
        <shortName evidence="8">CDG synthase</shortName>
        <ecNumber evidence="8">4.3.99.3</ecNumber>
    </recommendedName>
    <alternativeName>
        <fullName evidence="8">Queuosine biosynthesis protein QueE</fullName>
    </alternativeName>
</protein>
<dbReference type="Pfam" id="PF04055">
    <property type="entry name" value="Radical_SAM"/>
    <property type="match status" value="1"/>
</dbReference>
<comment type="caution">
    <text evidence="8">Lacks conserved residue(s) required for the propagation of feature annotation.</text>
</comment>
<feature type="binding site" evidence="8">
    <location>
        <begin position="35"/>
        <end position="37"/>
    </location>
    <ligand>
        <name>S-adenosyl-L-methionine</name>
        <dbReference type="ChEBI" id="CHEBI:59789"/>
    </ligand>
</feature>
<dbReference type="PIRSF" id="PIRSF000370">
    <property type="entry name" value="QueE"/>
    <property type="match status" value="1"/>
</dbReference>
<dbReference type="HAMAP" id="MF_00917">
    <property type="entry name" value="QueE"/>
    <property type="match status" value="1"/>
</dbReference>
<dbReference type="GO" id="GO:1904047">
    <property type="term" value="F:S-adenosyl-L-methionine binding"/>
    <property type="evidence" value="ECO:0007669"/>
    <property type="project" value="UniProtKB-UniRule"/>
</dbReference>
<feature type="binding site" evidence="8">
    <location>
        <position position="25"/>
    </location>
    <ligand>
        <name>substrate</name>
    </ligand>
</feature>
<evidence type="ECO:0000256" key="8">
    <source>
        <dbReference type="HAMAP-Rule" id="MF_00917"/>
    </source>
</evidence>
<comment type="cofactor">
    <cofactor evidence="8">
        <name>S-adenosyl-L-methionine</name>
        <dbReference type="ChEBI" id="CHEBI:59789"/>
    </cofactor>
    <text evidence="8">Binds 1 S-adenosyl-L-methionine per subunit.</text>
</comment>
<dbReference type="InterPro" id="IPR058240">
    <property type="entry name" value="rSAM_sf"/>
</dbReference>
<comment type="catalytic activity">
    <reaction evidence="8">
        <text>6-carboxy-5,6,7,8-tetrahydropterin + H(+) = 7-carboxy-7-carbaguanine + NH4(+)</text>
        <dbReference type="Rhea" id="RHEA:27974"/>
        <dbReference type="ChEBI" id="CHEBI:15378"/>
        <dbReference type="ChEBI" id="CHEBI:28938"/>
        <dbReference type="ChEBI" id="CHEBI:61032"/>
        <dbReference type="ChEBI" id="CHEBI:61036"/>
        <dbReference type="EC" id="4.3.99.3"/>
    </reaction>
</comment>
<evidence type="ECO:0000256" key="5">
    <source>
        <dbReference type="ARBA" id="ARBA00023004"/>
    </source>
</evidence>
<dbReference type="EC" id="4.3.99.3" evidence="8"/>
<evidence type="ECO:0000256" key="4">
    <source>
        <dbReference type="ARBA" id="ARBA00022842"/>
    </source>
</evidence>
<dbReference type="PANTHER" id="PTHR42836:SF1">
    <property type="entry name" value="7-CARBOXY-7-DEAZAGUANINE SYNTHASE"/>
    <property type="match status" value="1"/>
</dbReference>
<comment type="cofactor">
    <cofactor evidence="8">
        <name>Mg(2+)</name>
        <dbReference type="ChEBI" id="CHEBI:18420"/>
    </cofactor>
</comment>
<feature type="binding site" evidence="8">
    <location>
        <position position="38"/>
    </location>
    <ligand>
        <name>Mg(2+)</name>
        <dbReference type="ChEBI" id="CHEBI:18420"/>
    </ligand>
</feature>
<keyword evidence="3 8" id="KW-0479">Metal-binding</keyword>
<gene>
    <name evidence="8 10" type="primary">queE</name>
    <name evidence="10" type="ORF">HVS_12025</name>
</gene>
<dbReference type="InterPro" id="IPR024924">
    <property type="entry name" value="7-CO-7-deazaguanine_synth-like"/>
</dbReference>
<feature type="binding site" evidence="8">
    <location>
        <position position="29"/>
    </location>
    <ligand>
        <name>[4Fe-4S] cluster</name>
        <dbReference type="ChEBI" id="CHEBI:49883"/>
        <note>4Fe-4S-S-AdoMet</note>
    </ligand>
</feature>
<comment type="similarity">
    <text evidence="8">Belongs to the radical SAM superfamily. 7-carboxy-7-deazaguanine synthase family.</text>
</comment>
<keyword evidence="6 8" id="KW-0411">Iron-sulfur</keyword>